<dbReference type="InterPro" id="IPR002048">
    <property type="entry name" value="EF_hand_dom"/>
</dbReference>
<feature type="domain" description="EF-hand" evidence="2">
    <location>
        <begin position="52"/>
        <end position="74"/>
    </location>
</feature>
<accession>A8SSZ3</accession>
<name>A8SSZ3_RIFPA</name>
<dbReference type="EMBL" id="EF648452">
    <property type="protein sequence ID" value="ABW24363.1"/>
    <property type="molecule type" value="mRNA"/>
</dbReference>
<dbReference type="InterPro" id="IPR011992">
    <property type="entry name" value="EF-hand-dom_pair"/>
</dbReference>
<organism evidence="3">
    <name type="scientific">Riftia pachyptila</name>
    <name type="common">Vent tube worm</name>
    <dbReference type="NCBI Taxonomy" id="6426"/>
    <lineage>
        <taxon>Eukaryota</taxon>
        <taxon>Metazoa</taxon>
        <taxon>Spiralia</taxon>
        <taxon>Lophotrochozoa</taxon>
        <taxon>Annelida</taxon>
        <taxon>Polychaeta</taxon>
        <taxon>Sedentaria</taxon>
        <taxon>Canalipalpata</taxon>
        <taxon>Sabellida</taxon>
        <taxon>Siboglinidae</taxon>
        <taxon>Riftia</taxon>
    </lineage>
</organism>
<feature type="non-terminal residue" evidence="3">
    <location>
        <position position="1"/>
    </location>
</feature>
<feature type="domain" description="EF-hand" evidence="2">
    <location>
        <begin position="5"/>
        <end position="40"/>
    </location>
</feature>
<reference evidence="3" key="2">
    <citation type="submission" date="2007-06" db="EMBL/GenBank/DDBJ databases">
        <authorList>
            <person name="Sanchez S."/>
            <person name="Hourdez S."/>
            <person name="Lallier F.H."/>
        </authorList>
    </citation>
    <scope>NUCLEOTIDE SEQUENCE</scope>
</reference>
<dbReference type="Pfam" id="PF13499">
    <property type="entry name" value="EF-hand_7"/>
    <property type="match status" value="1"/>
</dbReference>
<dbReference type="SUPFAM" id="SSF47473">
    <property type="entry name" value="EF-hand"/>
    <property type="match status" value="1"/>
</dbReference>
<dbReference type="PROSITE" id="PS00018">
    <property type="entry name" value="EF_HAND_1"/>
    <property type="match status" value="1"/>
</dbReference>
<evidence type="ECO:0000259" key="2">
    <source>
        <dbReference type="PROSITE" id="PS50222"/>
    </source>
</evidence>
<dbReference type="GO" id="GO:0005509">
    <property type="term" value="F:calcium ion binding"/>
    <property type="evidence" value="ECO:0007669"/>
    <property type="project" value="InterPro"/>
</dbReference>
<sequence>SQIWPVWEQAKQFFDKCDADGSGKIRKCEVYNVLKQFKTHAEAIQFMAEVFKFDKDADGEISWEEFKTAIEQSG</sequence>
<dbReference type="InterPro" id="IPR018247">
    <property type="entry name" value="EF_Hand_1_Ca_BS"/>
</dbReference>
<dbReference type="Gene3D" id="1.10.238.10">
    <property type="entry name" value="EF-hand"/>
    <property type="match status" value="1"/>
</dbReference>
<proteinExistence type="evidence at transcript level"/>
<evidence type="ECO:0000313" key="3">
    <source>
        <dbReference type="EMBL" id="ABW24363.1"/>
    </source>
</evidence>
<dbReference type="AlphaFoldDB" id="A8SSZ3"/>
<protein>
    <submittedName>
        <fullName evidence="3">Putative calmodulin</fullName>
    </submittedName>
</protein>
<dbReference type="SMART" id="SM00054">
    <property type="entry name" value="EFh"/>
    <property type="match status" value="2"/>
</dbReference>
<keyword evidence="1" id="KW-0106">Calcium</keyword>
<dbReference type="PROSITE" id="PS50222">
    <property type="entry name" value="EF_HAND_2"/>
    <property type="match status" value="2"/>
</dbReference>
<evidence type="ECO:0000256" key="1">
    <source>
        <dbReference type="ARBA" id="ARBA00022837"/>
    </source>
</evidence>
<reference evidence="3" key="1">
    <citation type="journal article" date="2007" name="BMC Genomics">
        <title>Identification of proteins involved in the functioning of Riftia pachyptila symbiosis by Subtractive Suppression Hybridization.</title>
        <authorList>
            <person name="Sanchez S."/>
            <person name="Hourdez S."/>
            <person name="Lallier F.H."/>
        </authorList>
    </citation>
    <scope>NUCLEOTIDE SEQUENCE</scope>
</reference>